<organism evidence="2">
    <name type="scientific">hydrothermal vent metagenome</name>
    <dbReference type="NCBI Taxonomy" id="652676"/>
    <lineage>
        <taxon>unclassified sequences</taxon>
        <taxon>metagenomes</taxon>
        <taxon>ecological metagenomes</taxon>
    </lineage>
</organism>
<name>A0A1W1BRT8_9ZZZZ</name>
<reference evidence="2" key="1">
    <citation type="submission" date="2016-10" db="EMBL/GenBank/DDBJ databases">
        <authorList>
            <person name="de Groot N.N."/>
        </authorList>
    </citation>
    <scope>NUCLEOTIDE SEQUENCE</scope>
</reference>
<evidence type="ECO:0000313" key="2">
    <source>
        <dbReference type="EMBL" id="SFV56280.1"/>
    </source>
</evidence>
<dbReference type="EMBL" id="FPHG01000030">
    <property type="protein sequence ID" value="SFV56280.1"/>
    <property type="molecule type" value="Genomic_DNA"/>
</dbReference>
<proteinExistence type="predicted"/>
<keyword evidence="1" id="KW-0175">Coiled coil</keyword>
<gene>
    <name evidence="2" type="ORF">MNB_SV-9-118</name>
</gene>
<protein>
    <submittedName>
        <fullName evidence="2">Uncharacterized protein</fullName>
    </submittedName>
</protein>
<sequence length="399" mass="46459">MPSIMQKLLIILILSNLLNANWNNNLFNIPMFSNNSDENSSAKAKRLHKEHFNDIWEDVIDNLEDGLDISKKIDKAPNRAIFIDDKKSLRKKFDNVLDNIIILLLEDNLLNYRKQIRDAKSDINSLEKDILEYREKKITAPDESHLKTTKSEYNQKISDIQSKINEQKQSIVNTKLLVSSNLKNMGINLSAEQIDVLLSRVDGDDIIAMTLMMDVLKQITTQLMGIMQESSEELNHAKKYYGMNMVLLELVVYIQDNLIKKVEQKYIPKIDNILLNTRNILLKTSKKISSENNLQRKSIYNQNYKAQKLTFKVAKLYKKNLQDELKQIRKARDISIKNLDVSKNTFETVSLSSDLYKIISSSQNIMREVMKLQIPDIIPFKNIQMRDKFMELTDKIKEE</sequence>
<feature type="coiled-coil region" evidence="1">
    <location>
        <begin position="102"/>
        <end position="170"/>
    </location>
</feature>
<accession>A0A1W1BRT8</accession>
<evidence type="ECO:0000256" key="1">
    <source>
        <dbReference type="SAM" id="Coils"/>
    </source>
</evidence>
<dbReference type="AlphaFoldDB" id="A0A1W1BRT8"/>